<reference evidence="3" key="1">
    <citation type="journal article" date="2017" name="Nat. Microbiol.">
        <title>Global analysis of biosynthetic gene clusters reveals vast potential of secondary metabolite production in Penicillium species.</title>
        <authorList>
            <person name="Nielsen J.C."/>
            <person name="Grijseels S."/>
            <person name="Prigent S."/>
            <person name="Ji B."/>
            <person name="Dainat J."/>
            <person name="Nielsen K.F."/>
            <person name="Frisvad J.C."/>
            <person name="Workman M."/>
            <person name="Nielsen J."/>
        </authorList>
    </citation>
    <scope>NUCLEOTIDE SEQUENCE [LARGE SCALE GENOMIC DNA]</scope>
    <source>
        <strain evidence="3">IBT 29486</strain>
    </source>
</reference>
<dbReference type="Proteomes" id="UP000191518">
    <property type="component" value="Unassembled WGS sequence"/>
</dbReference>
<evidence type="ECO:0008006" key="4">
    <source>
        <dbReference type="Google" id="ProtNLM"/>
    </source>
</evidence>
<protein>
    <recommendedName>
        <fullName evidence="4">Phosphatidylcholine-hydrolyzing phospholipase C</fullName>
    </recommendedName>
</protein>
<dbReference type="InterPro" id="IPR049756">
    <property type="entry name" value="PlcA-like_dom"/>
</dbReference>
<name>A0A1V6RSU9_9EURO</name>
<organism evidence="2 3">
    <name type="scientific">Penicillium vulpinum</name>
    <dbReference type="NCBI Taxonomy" id="29845"/>
    <lineage>
        <taxon>Eukaryota</taxon>
        <taxon>Fungi</taxon>
        <taxon>Dikarya</taxon>
        <taxon>Ascomycota</taxon>
        <taxon>Pezizomycotina</taxon>
        <taxon>Eurotiomycetes</taxon>
        <taxon>Eurotiomycetidae</taxon>
        <taxon>Eurotiales</taxon>
        <taxon>Aspergillaceae</taxon>
        <taxon>Penicillium</taxon>
    </lineage>
</organism>
<dbReference type="CDD" id="cd22893">
    <property type="entry name" value="PlcA-like"/>
    <property type="match status" value="1"/>
</dbReference>
<evidence type="ECO:0000313" key="2">
    <source>
        <dbReference type="EMBL" id="OQE04648.1"/>
    </source>
</evidence>
<gene>
    <name evidence="2" type="ORF">PENVUL_c031G03319</name>
</gene>
<dbReference type="EMBL" id="MDYP01000031">
    <property type="protein sequence ID" value="OQE04648.1"/>
    <property type="molecule type" value="Genomic_DNA"/>
</dbReference>
<feature type="region of interest" description="Disordered" evidence="1">
    <location>
        <begin position="1"/>
        <end position="20"/>
    </location>
</feature>
<dbReference type="STRING" id="29845.A0A1V6RSU9"/>
<sequence>MSEPIKTEPEIAIPGDGDGGETVTFREVRISKISTQIMPSNPENGMPGYEYAEHSFLGDIIDLKLENGGTQEAAKTPLKLPNGLSLTYGQINGLAGDFYGTDRPISDGRNPADKAKRFLDAWFWLAEDTHRQPKEATDILNLLQEEVKLVNEAAARGEDPSTVYPKLPNIDAKLTFLTLTRPSGFPSYPMLASINWDHFGEDAQKAYNTGHLAALQYACSAGSDLHLAYGMNAFADHFLEDLFSAGHLRTPRRSLHAPPNLSADWCAKYMHDEDCAIGLNVTNSNKTSFRVYGDKRLLDKANIVTRDLCIKALQYSADEIFDAWKNKVIPTSFQALELAPTLESSRQPQELSPLFRLPVPSDKKQVVWRRGDIKNRRAKQDDYTQDWWYLTTVNLCKSSKLWNYPITLNSTFSEEK</sequence>
<comment type="caution">
    <text evidence="2">The sequence shown here is derived from an EMBL/GenBank/DDBJ whole genome shotgun (WGS) entry which is preliminary data.</text>
</comment>
<dbReference type="AlphaFoldDB" id="A0A1V6RSU9"/>
<accession>A0A1V6RSU9</accession>
<evidence type="ECO:0000256" key="1">
    <source>
        <dbReference type="SAM" id="MobiDB-lite"/>
    </source>
</evidence>
<evidence type="ECO:0000313" key="3">
    <source>
        <dbReference type="Proteomes" id="UP000191518"/>
    </source>
</evidence>
<proteinExistence type="predicted"/>
<keyword evidence="3" id="KW-1185">Reference proteome</keyword>